<evidence type="ECO:0000313" key="2">
    <source>
        <dbReference type="Proteomes" id="UP000053328"/>
    </source>
</evidence>
<name>A0A0D2BQ89_9EURO</name>
<dbReference type="EMBL" id="KN847492">
    <property type="protein sequence ID" value="KIW21108.1"/>
    <property type="molecule type" value="Genomic_DNA"/>
</dbReference>
<accession>A0A0D2BQ89</accession>
<keyword evidence="2" id="KW-1185">Reference proteome</keyword>
<evidence type="ECO:0008006" key="3">
    <source>
        <dbReference type="Google" id="ProtNLM"/>
    </source>
</evidence>
<proteinExistence type="predicted"/>
<sequence>MLFILSTNSQKPNEDKQKIIRRHVMLGKNKGKARPSKRQTPIVSCISESVGPHGNPVVALSLVADMYRSFIPARVGSDCSCSELVADVEPGTFGDIMKFAAVAPKILFPLAVLIGFEPQDRDWCEGLTYDAAYLHATIFSVEVLVDNIMVRRHQDVNKNATRHLLKSVQLLREKLLENEDVFASDSTMRVILVLAITAYYLWDHATAKKHMKALRQIVDLRGGLATFKAKKILLTLLKCDLCISLHTGVKPIFFNDPFLEPYMPYPEKEVLAIGQSPEFLRHLQMQDGFLRDVHHDLAASWLVLQRFCSLSNLAAQSNGVLPTQLHVQTMASVMYRLLDLNHFQARSVDEMIRLGILALTHHIFLQYQHLKLPYSHFQSRLERSLVNLQLFENANPELTLWTLMVAAISVPNMAEDAWLLESLRTLVQICKITSWRDLRGLMKAMIWIDVVHDKPAKDMYARVVSDYTPIKANSRLANDVGSALTE</sequence>
<dbReference type="Proteomes" id="UP000053328">
    <property type="component" value="Unassembled WGS sequence"/>
</dbReference>
<reference evidence="1 2" key="1">
    <citation type="submission" date="2015-01" db="EMBL/GenBank/DDBJ databases">
        <title>The Genome Sequence of Exophiala spinifera CBS89968.</title>
        <authorList>
            <consortium name="The Broad Institute Genomics Platform"/>
            <person name="Cuomo C."/>
            <person name="de Hoog S."/>
            <person name="Gorbushina A."/>
            <person name="Stielow B."/>
            <person name="Teixiera M."/>
            <person name="Abouelleil A."/>
            <person name="Chapman S.B."/>
            <person name="Priest M."/>
            <person name="Young S.K."/>
            <person name="Wortman J."/>
            <person name="Nusbaum C."/>
            <person name="Birren B."/>
        </authorList>
    </citation>
    <scope>NUCLEOTIDE SEQUENCE [LARGE SCALE GENOMIC DNA]</scope>
    <source>
        <strain evidence="1 2">CBS 89968</strain>
    </source>
</reference>
<dbReference type="PANTHER" id="PTHR37540:SF5">
    <property type="entry name" value="TRANSCRIPTION FACTOR DOMAIN-CONTAINING PROTEIN"/>
    <property type="match status" value="1"/>
</dbReference>
<gene>
    <name evidence="1" type="ORF">PV08_01687</name>
</gene>
<dbReference type="PANTHER" id="PTHR37540">
    <property type="entry name" value="TRANSCRIPTION FACTOR (ACR-2), PUTATIVE-RELATED-RELATED"/>
    <property type="match status" value="1"/>
</dbReference>
<dbReference type="VEuPathDB" id="FungiDB:PV08_01687"/>
<dbReference type="AlphaFoldDB" id="A0A0D2BQ89"/>
<dbReference type="HOGENOM" id="CLU_023254_0_2_1"/>
<protein>
    <recommendedName>
        <fullName evidence="3">Transcription factor domain-containing protein</fullName>
    </recommendedName>
</protein>
<dbReference type="GeneID" id="27328770"/>
<evidence type="ECO:0000313" key="1">
    <source>
        <dbReference type="EMBL" id="KIW21108.1"/>
    </source>
</evidence>
<dbReference type="OrthoDB" id="4158087at2759"/>
<dbReference type="STRING" id="91928.A0A0D2BQ89"/>
<dbReference type="RefSeq" id="XP_016241324.1">
    <property type="nucleotide sequence ID" value="XM_016376048.1"/>
</dbReference>
<organism evidence="1 2">
    <name type="scientific">Exophiala spinifera</name>
    <dbReference type="NCBI Taxonomy" id="91928"/>
    <lineage>
        <taxon>Eukaryota</taxon>
        <taxon>Fungi</taxon>
        <taxon>Dikarya</taxon>
        <taxon>Ascomycota</taxon>
        <taxon>Pezizomycotina</taxon>
        <taxon>Eurotiomycetes</taxon>
        <taxon>Chaetothyriomycetidae</taxon>
        <taxon>Chaetothyriales</taxon>
        <taxon>Herpotrichiellaceae</taxon>
        <taxon>Exophiala</taxon>
    </lineage>
</organism>